<evidence type="ECO:0000256" key="3">
    <source>
        <dbReference type="ARBA" id="ARBA00022598"/>
    </source>
</evidence>
<evidence type="ECO:0000259" key="8">
    <source>
        <dbReference type="PROSITE" id="PS51987"/>
    </source>
</evidence>
<dbReference type="SUPFAM" id="SSF54368">
    <property type="entry name" value="Glutamine synthetase, N-terminal domain"/>
    <property type="match status" value="1"/>
</dbReference>
<comment type="caution">
    <text evidence="9">The sequence shown here is derived from an EMBL/GenBank/DDBJ whole genome shotgun (WGS) entry which is preliminary data.</text>
</comment>
<evidence type="ECO:0000256" key="4">
    <source>
        <dbReference type="ARBA" id="ARBA00022741"/>
    </source>
</evidence>
<dbReference type="Gene3D" id="3.10.20.70">
    <property type="entry name" value="Glutamine synthetase, N-terminal domain"/>
    <property type="match status" value="1"/>
</dbReference>
<dbReference type="InterPro" id="IPR036651">
    <property type="entry name" value="Gln_synt_N_sf"/>
</dbReference>
<reference evidence="9 10" key="1">
    <citation type="journal article" date="2019" name="Sci. Rep.">
        <title>Comparative genomics of chytrid fungi reveal insights into the obligate biotrophic and pathogenic lifestyle of Synchytrium endobioticum.</title>
        <authorList>
            <person name="van de Vossenberg B.T.L.H."/>
            <person name="Warris S."/>
            <person name="Nguyen H.D.T."/>
            <person name="van Gent-Pelzer M.P.E."/>
            <person name="Joly D.L."/>
            <person name="van de Geest H.C."/>
            <person name="Bonants P.J.M."/>
            <person name="Smith D.S."/>
            <person name="Levesque C.A."/>
            <person name="van der Lee T.A.J."/>
        </authorList>
    </citation>
    <scope>NUCLEOTIDE SEQUENCE [LARGE SCALE GENOMIC DNA]</scope>
    <source>
        <strain evidence="9 10">CBS 809.83</strain>
    </source>
</reference>
<evidence type="ECO:0000256" key="1">
    <source>
        <dbReference type="ARBA" id="ARBA00009897"/>
    </source>
</evidence>
<keyword evidence="4" id="KW-0547">Nucleotide-binding</keyword>
<dbReference type="GO" id="GO:0004356">
    <property type="term" value="F:glutamine synthetase activity"/>
    <property type="evidence" value="ECO:0007669"/>
    <property type="project" value="InterPro"/>
</dbReference>
<feature type="domain" description="GS catalytic" evidence="8">
    <location>
        <begin position="121"/>
        <end position="460"/>
    </location>
</feature>
<sequence>MPEVKKPQALSFKELEEILKDDFRVRVSGCDIDGIPRGKTITKAKFLKSLEEGFGFCNVAFGWDMLDKTYDESVGVERGYSDLIAKLDTSTLRRIPWDHQTPHFLFDFMDPVSRQAFANCPRGLLKRAIAQCNELGFEPLCGMEFEFFNFKETPDTLATKNGVNLTPLTQGMFGYSLLRPSMNQDFFNQIYDQCREYGIPIEGFHTETGPGVFEAALEYAPALQMADRAHLFKTAAKQIGLRHGVIASFMAKPWNDLPGTSGHIHFSLANLTTGKNAFVPENDEEELGSVMRSFVAGLLEALPSIMPLLAPTINSYKRLVENYWAPVTVSYGIENRTSAIRIITPPTCPKSATRLELRVPGADVNPYLAIGACLAAGIHGVKKKLVPKFPPMTGNDPAGAERLPRTLKEATDKMMAKGSVAREILGDAFVEHFGKTRLHEWKQWETAVTNWEVKRYMETV</sequence>
<dbReference type="SMART" id="SM01230">
    <property type="entry name" value="Gln-synt_C"/>
    <property type="match status" value="1"/>
</dbReference>
<dbReference type="PANTHER" id="PTHR43785">
    <property type="entry name" value="GAMMA-GLUTAMYLPUTRESCINE SYNTHETASE"/>
    <property type="match status" value="1"/>
</dbReference>
<dbReference type="PROSITE" id="PS51987">
    <property type="entry name" value="GS_CATALYTIC"/>
    <property type="match status" value="1"/>
</dbReference>
<dbReference type="InterPro" id="IPR014746">
    <property type="entry name" value="Gln_synth/guanido_kin_cat_dom"/>
</dbReference>
<gene>
    <name evidence="9" type="primary">GLN1</name>
    <name evidence="9" type="ORF">PhCBS80983_g00754</name>
</gene>
<dbReference type="SUPFAM" id="SSF55931">
    <property type="entry name" value="Glutamine synthetase/guanido kinase"/>
    <property type="match status" value="1"/>
</dbReference>
<keyword evidence="5" id="KW-0067">ATP-binding</keyword>
<keyword evidence="10" id="KW-1185">Reference proteome</keyword>
<comment type="similarity">
    <text evidence="1 6 7">Belongs to the glutamine synthetase family.</text>
</comment>
<dbReference type="AlphaFoldDB" id="A0A507ECQ1"/>
<evidence type="ECO:0000256" key="2">
    <source>
        <dbReference type="ARBA" id="ARBA00021364"/>
    </source>
</evidence>
<dbReference type="EMBL" id="QEAQ01000005">
    <property type="protein sequence ID" value="TPX61843.1"/>
    <property type="molecule type" value="Genomic_DNA"/>
</dbReference>
<organism evidence="9 10">
    <name type="scientific">Powellomyces hirtus</name>
    <dbReference type="NCBI Taxonomy" id="109895"/>
    <lineage>
        <taxon>Eukaryota</taxon>
        <taxon>Fungi</taxon>
        <taxon>Fungi incertae sedis</taxon>
        <taxon>Chytridiomycota</taxon>
        <taxon>Chytridiomycota incertae sedis</taxon>
        <taxon>Chytridiomycetes</taxon>
        <taxon>Spizellomycetales</taxon>
        <taxon>Powellomycetaceae</taxon>
        <taxon>Powellomyces</taxon>
    </lineage>
</organism>
<dbReference type="GO" id="GO:0006576">
    <property type="term" value="P:biogenic amine metabolic process"/>
    <property type="evidence" value="ECO:0007669"/>
    <property type="project" value="UniProtKB-ARBA"/>
</dbReference>
<dbReference type="Pfam" id="PF00120">
    <property type="entry name" value="Gln-synt_C"/>
    <property type="match status" value="1"/>
</dbReference>
<evidence type="ECO:0000256" key="7">
    <source>
        <dbReference type="RuleBase" id="RU000384"/>
    </source>
</evidence>
<protein>
    <recommendedName>
        <fullName evidence="2">Glutamine synthetase</fullName>
    </recommendedName>
</protein>
<evidence type="ECO:0000256" key="6">
    <source>
        <dbReference type="PROSITE-ProRule" id="PRU01331"/>
    </source>
</evidence>
<dbReference type="InterPro" id="IPR008146">
    <property type="entry name" value="Gln_synth_cat_dom"/>
</dbReference>
<keyword evidence="3" id="KW-0436">Ligase</keyword>
<dbReference type="OrthoDB" id="77835at2759"/>
<dbReference type="GO" id="GO:0005524">
    <property type="term" value="F:ATP binding"/>
    <property type="evidence" value="ECO:0007669"/>
    <property type="project" value="UniProtKB-KW"/>
</dbReference>
<accession>A0A507ECQ1</accession>
<proteinExistence type="inferred from homology"/>
<evidence type="ECO:0000313" key="10">
    <source>
        <dbReference type="Proteomes" id="UP000318582"/>
    </source>
</evidence>
<dbReference type="PANTHER" id="PTHR43785:SF12">
    <property type="entry name" value="TYPE-1 GLUTAMINE SYNTHETASE 2"/>
    <property type="match status" value="1"/>
</dbReference>
<evidence type="ECO:0000313" key="9">
    <source>
        <dbReference type="EMBL" id="TPX61843.1"/>
    </source>
</evidence>
<dbReference type="STRING" id="109895.A0A507ECQ1"/>
<dbReference type="Gene3D" id="3.30.590.10">
    <property type="entry name" value="Glutamine synthetase/guanido kinase, catalytic domain"/>
    <property type="match status" value="1"/>
</dbReference>
<evidence type="ECO:0000256" key="5">
    <source>
        <dbReference type="ARBA" id="ARBA00022840"/>
    </source>
</evidence>
<dbReference type="GO" id="GO:0006542">
    <property type="term" value="P:glutamine biosynthetic process"/>
    <property type="evidence" value="ECO:0007669"/>
    <property type="project" value="InterPro"/>
</dbReference>
<name>A0A507ECQ1_9FUNG</name>
<dbReference type="Proteomes" id="UP000318582">
    <property type="component" value="Unassembled WGS sequence"/>
</dbReference>
<dbReference type="FunFam" id="3.30.590.10:FF:000005">
    <property type="entry name" value="Probable glutamine synthetase"/>
    <property type="match status" value="1"/>
</dbReference>